<accession>A0A3E0WF25</accession>
<organism evidence="1 2">
    <name type="scientific">Alkalilimnicola ehrlichii</name>
    <dbReference type="NCBI Taxonomy" id="351052"/>
    <lineage>
        <taxon>Bacteria</taxon>
        <taxon>Pseudomonadati</taxon>
        <taxon>Pseudomonadota</taxon>
        <taxon>Gammaproteobacteria</taxon>
        <taxon>Chromatiales</taxon>
        <taxon>Ectothiorhodospiraceae</taxon>
        <taxon>Alkalilimnicola</taxon>
    </lineage>
</organism>
<evidence type="ECO:0000313" key="1">
    <source>
        <dbReference type="EMBL" id="RFA31550.1"/>
    </source>
</evidence>
<name>A0A3E0WF25_9GAMM</name>
<dbReference type="AlphaFoldDB" id="A0A3E0WF25"/>
<evidence type="ECO:0000313" key="2">
    <source>
        <dbReference type="Proteomes" id="UP000256763"/>
    </source>
</evidence>
<proteinExistence type="predicted"/>
<protein>
    <submittedName>
        <fullName evidence="1">Uncharacterized protein</fullName>
    </submittedName>
</protein>
<comment type="caution">
    <text evidence="1">The sequence shown here is derived from an EMBL/GenBank/DDBJ whole genome shotgun (WGS) entry which is preliminary data.</text>
</comment>
<reference evidence="2" key="1">
    <citation type="submission" date="2017-05" db="EMBL/GenBank/DDBJ databases">
        <authorList>
            <person name="Sharma S."/>
            <person name="Sidhu C."/>
            <person name="Pinnaka A.K."/>
        </authorList>
    </citation>
    <scope>NUCLEOTIDE SEQUENCE [LARGE SCALE GENOMIC DNA]</scope>
    <source>
        <strain evidence="2">AK93</strain>
    </source>
</reference>
<keyword evidence="2" id="KW-1185">Reference proteome</keyword>
<sequence length="103" mass="11034">MGYQRLGRVDPRELRGMEAGGAYVSTVLPNAGRDGNPLWRVRLPMPPIADGYDDLPLPEMPAPAGQQGLGLWDRYMAGGRLATVQQVVAAAAPADPSHIEVLE</sequence>
<dbReference type="Proteomes" id="UP000256763">
    <property type="component" value="Unassembled WGS sequence"/>
</dbReference>
<dbReference type="EMBL" id="NFZW01000049">
    <property type="protein sequence ID" value="RFA31550.1"/>
    <property type="molecule type" value="Genomic_DNA"/>
</dbReference>
<gene>
    <name evidence="1" type="ORF">CAL65_22280</name>
</gene>